<evidence type="ECO:0000313" key="1">
    <source>
        <dbReference type="EMBL" id="KAK9992895.1"/>
    </source>
</evidence>
<name>A0AAW2C9F9_9ROSI</name>
<accession>A0AAW2C9F9</accession>
<sequence>MRAVLDCGMIAIPNWSYRVSGKVGALFTEEGGCYFLLRIVERGKYFMRSIFMGKNASQWLMNHIKHMVVGASSKQFFTFREGDIAFTLQRSSNSFGQFLHLTELKVGGARRSVIIPEGKGKNGWRVFGLELRKLLNPSQYAMGGTGHPKFIPQVLWQNLETQHARTFADVVQGFQGRVEDGKQLSITVKEKRTQSGEAMMGVNQRPTGAKVGLAPAGKRGQCINEEAEVGEQNLAYCNMRFPSLSLNAKALEKGKKKSVVRNPCWSGRGLIVEVDVRGRRRVSWDRKKRGVQELVWASQAVERDRIKVGPKVCKWVAREIKQAEVKPVMGPCTSPRSTDTLVGPPISVFSSPSLFEVGETSLAGTGSLVHTPATVASLLAPSQAFALEPKVSGRCAKPSMETNRAGLVELGVIGGSEDDWARCGCLKMVRYHSSEMVSTAKPVDRLAKPTAVAGCTISDGFSAEETLWNPEGVHEESASQFEFVGCLVESVLKKVCIGMGPKQPKAHYVFNLSPMATSPGNFSGPSTSTPRNDLVGSFLVSLSQVVSQGGAFRTDTDGDLVSHPWNASPVGVSGYTDHRQDMVFWFSSDRKSFVGSNMVSGGLVCNYEADYSRICAEIDWTICSRALFEDFAVWVRGFWSFGSGGKLLF</sequence>
<dbReference type="EMBL" id="JAZDWU010000008">
    <property type="protein sequence ID" value="KAK9992895.1"/>
    <property type="molecule type" value="Genomic_DNA"/>
</dbReference>
<proteinExistence type="predicted"/>
<gene>
    <name evidence="1" type="ORF">SO802_022598</name>
</gene>
<keyword evidence="2" id="KW-1185">Reference proteome</keyword>
<dbReference type="AlphaFoldDB" id="A0AAW2C9F9"/>
<evidence type="ECO:0008006" key="3">
    <source>
        <dbReference type="Google" id="ProtNLM"/>
    </source>
</evidence>
<protein>
    <recommendedName>
        <fullName evidence="3">LAGLIDADG homing endonuclease</fullName>
    </recommendedName>
</protein>
<dbReference type="Proteomes" id="UP001459277">
    <property type="component" value="Unassembled WGS sequence"/>
</dbReference>
<reference evidence="1 2" key="1">
    <citation type="submission" date="2024-01" db="EMBL/GenBank/DDBJ databases">
        <title>A telomere-to-telomere, gap-free genome of sweet tea (Lithocarpus litseifolius).</title>
        <authorList>
            <person name="Zhou J."/>
        </authorList>
    </citation>
    <scope>NUCLEOTIDE SEQUENCE [LARGE SCALE GENOMIC DNA]</scope>
    <source>
        <strain evidence="1">Zhou-2022a</strain>
        <tissue evidence="1">Leaf</tissue>
    </source>
</reference>
<comment type="caution">
    <text evidence="1">The sequence shown here is derived from an EMBL/GenBank/DDBJ whole genome shotgun (WGS) entry which is preliminary data.</text>
</comment>
<evidence type="ECO:0000313" key="2">
    <source>
        <dbReference type="Proteomes" id="UP001459277"/>
    </source>
</evidence>
<organism evidence="1 2">
    <name type="scientific">Lithocarpus litseifolius</name>
    <dbReference type="NCBI Taxonomy" id="425828"/>
    <lineage>
        <taxon>Eukaryota</taxon>
        <taxon>Viridiplantae</taxon>
        <taxon>Streptophyta</taxon>
        <taxon>Embryophyta</taxon>
        <taxon>Tracheophyta</taxon>
        <taxon>Spermatophyta</taxon>
        <taxon>Magnoliopsida</taxon>
        <taxon>eudicotyledons</taxon>
        <taxon>Gunneridae</taxon>
        <taxon>Pentapetalae</taxon>
        <taxon>rosids</taxon>
        <taxon>fabids</taxon>
        <taxon>Fagales</taxon>
        <taxon>Fagaceae</taxon>
        <taxon>Lithocarpus</taxon>
    </lineage>
</organism>